<dbReference type="STRING" id="439219.SAMN02910293_00648"/>
<dbReference type="PROSITE" id="PS51257">
    <property type="entry name" value="PROKAR_LIPOPROTEIN"/>
    <property type="match status" value="1"/>
</dbReference>
<reference evidence="8 9" key="1">
    <citation type="submission" date="2016-10" db="EMBL/GenBank/DDBJ databases">
        <authorList>
            <person name="de Groot N.N."/>
        </authorList>
    </citation>
    <scope>NUCLEOTIDE SEQUENCE [LARGE SCALE GENOMIC DNA]</scope>
    <source>
        <strain evidence="8 9">A-4</strain>
    </source>
</reference>
<dbReference type="EMBL" id="FMXP01000007">
    <property type="protein sequence ID" value="SDB12648.1"/>
    <property type="molecule type" value="Genomic_DNA"/>
</dbReference>
<dbReference type="InterPro" id="IPR004843">
    <property type="entry name" value="Calcineurin-like_PHP"/>
</dbReference>
<dbReference type="AlphaFoldDB" id="A0A1G6AWB1"/>
<evidence type="ECO:0000256" key="2">
    <source>
        <dbReference type="ARBA" id="ARBA00022801"/>
    </source>
</evidence>
<dbReference type="Proteomes" id="UP000182508">
    <property type="component" value="Unassembled WGS sequence"/>
</dbReference>
<accession>A0A1G6AWB1</accession>
<dbReference type="eggNOG" id="COG1409">
    <property type="taxonomic scope" value="Bacteria"/>
</dbReference>
<dbReference type="InterPro" id="IPR012365">
    <property type="entry name" value="Pesteras_lmo2642"/>
</dbReference>
<dbReference type="Gene3D" id="3.60.21.10">
    <property type="match status" value="1"/>
</dbReference>
<keyword evidence="3" id="KW-0408">Iron</keyword>
<dbReference type="GO" id="GO:0046872">
    <property type="term" value="F:metal ion binding"/>
    <property type="evidence" value="ECO:0007669"/>
    <property type="project" value="UniProtKB-KW"/>
</dbReference>
<evidence type="ECO:0000256" key="1">
    <source>
        <dbReference type="ARBA" id="ARBA00022723"/>
    </source>
</evidence>
<evidence type="ECO:0000259" key="7">
    <source>
        <dbReference type="Pfam" id="PF17839"/>
    </source>
</evidence>
<evidence type="ECO:0000256" key="3">
    <source>
        <dbReference type="ARBA" id="ARBA00023004"/>
    </source>
</evidence>
<dbReference type="PANTHER" id="PTHR42988:SF2">
    <property type="entry name" value="CYCLIC NUCLEOTIDE PHOSPHODIESTERASE CBUA0032-RELATED"/>
    <property type="match status" value="1"/>
</dbReference>
<dbReference type="PIRSF" id="PIRSF034890">
    <property type="entry name" value="Pesteras_lmo2642"/>
    <property type="match status" value="1"/>
</dbReference>
<dbReference type="Gene3D" id="1.10.246.180">
    <property type="match status" value="1"/>
</dbReference>
<comment type="similarity">
    <text evidence="4">Belongs to the cyclic nucleotide phosphodiesterase class-III family.</text>
</comment>
<evidence type="ECO:0000256" key="4">
    <source>
        <dbReference type="ARBA" id="ARBA00025742"/>
    </source>
</evidence>
<keyword evidence="5" id="KW-0472">Membrane</keyword>
<evidence type="ECO:0000256" key="5">
    <source>
        <dbReference type="SAM" id="Phobius"/>
    </source>
</evidence>
<feature type="domain" description="Cyclic nucleotide phosphodiesterase C-terminal" evidence="7">
    <location>
        <begin position="332"/>
        <end position="439"/>
    </location>
</feature>
<feature type="domain" description="Calcineurin-like phosphoesterase" evidence="6">
    <location>
        <begin position="43"/>
        <end position="285"/>
    </location>
</feature>
<dbReference type="PANTHER" id="PTHR42988">
    <property type="entry name" value="PHOSPHOHYDROLASE"/>
    <property type="match status" value="1"/>
</dbReference>
<keyword evidence="5" id="KW-1133">Transmembrane helix</keyword>
<sequence length="452" mass="51651">MKFTKRLNWLFLFIFSCIFVSFFLSWKNSSADSQIAIDKEDEVWVVTDLHYLSPELQDGGKAFSIMQNTAAGKDLVYGKERLEALLFQVKKENPKVLIVSGDLTFNGEYQSLVETAGYFQQIEKAGTQVLVIPGNHDIASGWAREFREDKQYKTKQISASDFESVMADFGYADADARDQASLTYVTKLQSGPWFLMIDSNIYSDAEGKGAPTTNGRLKKETLAFIEEQLQDAQEEGAFVVPVMHHNVLEQHPMSTRGFTLDNASDLRHLYSKYQQKIALSGHIHTQNMASWTMEDGHTLTEIVTGAFSLYPASIGRLTFKDDQVDYEQTRLDMKDWAEQEKISQPDLLEHADYLKDVFNKSSNIMVHTMMNDEGWYDGEKAEEISEMIEPLNLAFFTGDMLTEDWLSENVYTNDIYHLLRDSGEKNFLYRYVNQMISERANKSAQKVSINLP</sequence>
<proteinExistence type="inferred from homology"/>
<dbReference type="Pfam" id="PF00149">
    <property type="entry name" value="Metallophos"/>
    <property type="match status" value="1"/>
</dbReference>
<keyword evidence="2" id="KW-0378">Hydrolase</keyword>
<dbReference type="InterPro" id="IPR040869">
    <property type="entry name" value="CNP_C"/>
</dbReference>
<keyword evidence="9" id="KW-1185">Reference proteome</keyword>
<dbReference type="Pfam" id="PF17839">
    <property type="entry name" value="CNP_C_terminal"/>
    <property type="match status" value="1"/>
</dbReference>
<evidence type="ECO:0000313" key="8">
    <source>
        <dbReference type="EMBL" id="SDB12648.1"/>
    </source>
</evidence>
<dbReference type="InterPro" id="IPR050884">
    <property type="entry name" value="CNP_phosphodiesterase-III"/>
</dbReference>
<dbReference type="InterPro" id="IPR029052">
    <property type="entry name" value="Metallo-depent_PP-like"/>
</dbReference>
<feature type="transmembrane region" description="Helical" evidence="5">
    <location>
        <begin position="7"/>
        <end position="26"/>
    </location>
</feature>
<dbReference type="GO" id="GO:0016787">
    <property type="term" value="F:hydrolase activity"/>
    <property type="evidence" value="ECO:0007669"/>
    <property type="project" value="UniProtKB-KW"/>
</dbReference>
<keyword evidence="5" id="KW-0812">Transmembrane</keyword>
<gene>
    <name evidence="8" type="ORF">SAMN02910293_00648</name>
</gene>
<organism evidence="8 9">
    <name type="scientific">Streptococcus henryi</name>
    <dbReference type="NCBI Taxonomy" id="439219"/>
    <lineage>
        <taxon>Bacteria</taxon>
        <taxon>Bacillati</taxon>
        <taxon>Bacillota</taxon>
        <taxon>Bacilli</taxon>
        <taxon>Lactobacillales</taxon>
        <taxon>Streptococcaceae</taxon>
        <taxon>Streptococcus</taxon>
    </lineage>
</organism>
<evidence type="ECO:0000259" key="6">
    <source>
        <dbReference type="Pfam" id="PF00149"/>
    </source>
</evidence>
<evidence type="ECO:0000313" key="9">
    <source>
        <dbReference type="Proteomes" id="UP000182508"/>
    </source>
</evidence>
<dbReference type="SUPFAM" id="SSF56300">
    <property type="entry name" value="Metallo-dependent phosphatases"/>
    <property type="match status" value="1"/>
</dbReference>
<protein>
    <submittedName>
        <fullName evidence="8">3',5'-cyclic AMP phosphodiesterase CpdA</fullName>
    </submittedName>
</protein>
<name>A0A1G6AWB1_9STRE</name>
<keyword evidence="1" id="KW-0479">Metal-binding</keyword>